<proteinExistence type="predicted"/>
<evidence type="ECO:0008006" key="3">
    <source>
        <dbReference type="Google" id="ProtNLM"/>
    </source>
</evidence>
<reference evidence="1 2" key="1">
    <citation type="submission" date="2016-10" db="EMBL/GenBank/DDBJ databases">
        <title>Comparative genome analysis of multiple Pseudomonas spp. focuses on biocontrol and plant growth promoting traits.</title>
        <authorList>
            <person name="Tao X.-Y."/>
            <person name="Taylor C.G."/>
        </authorList>
    </citation>
    <scope>NUCLEOTIDE SEQUENCE [LARGE SCALE GENOMIC DNA]</scope>
    <source>
        <strain evidence="1 2">37D10</strain>
    </source>
</reference>
<dbReference type="EMBL" id="MOBI01000023">
    <property type="protein sequence ID" value="ROM92493.1"/>
    <property type="molecule type" value="Genomic_DNA"/>
</dbReference>
<dbReference type="RefSeq" id="WP_123584184.1">
    <property type="nucleotide sequence ID" value="NZ_MOBI01000023.1"/>
</dbReference>
<dbReference type="Gene3D" id="2.80.10.50">
    <property type="match status" value="3"/>
</dbReference>
<dbReference type="Proteomes" id="UP000284684">
    <property type="component" value="Unassembled WGS sequence"/>
</dbReference>
<dbReference type="AlphaFoldDB" id="A0A423GLZ7"/>
<dbReference type="InterPro" id="IPR013431">
    <property type="entry name" value="Delta_60_rpt"/>
</dbReference>
<evidence type="ECO:0000313" key="2">
    <source>
        <dbReference type="Proteomes" id="UP000284684"/>
    </source>
</evidence>
<gene>
    <name evidence="1" type="ORF">BK658_21380</name>
</gene>
<protein>
    <recommendedName>
        <fullName evidence="3">Delta-60 repeat domain-containing protein</fullName>
    </recommendedName>
</protein>
<sequence length="435" mass="47050">MSQYTALTARAAGDLDPEFGEDKDGKVILRFPDARDTSGECITEYEGKIYVGGAVDAEGIDIIHKLGIACLHKNGTLDTEFGKDGYVVLRFGPMQDTHLRQILFTTVGGEPRILLSGIDTKRGEVVLARLHLDGRVDERFGVKGLLTVKQPENLAKDLGLGFTPQTTTSMDASGPCTVADGKIYVVMQMYMPIWIAQVALLIRLNIDGSFDTTFNKTGYVAVTNQYWGNSTIKDILVRNGKITVCGTLAGHGMVARVNEDGSFDHTFADKGFKLVENPGPALEKLVQYSEGAVLAAGWVSSPTQGVLVCLNDKGEFESEFNGGKVLLQSLEKHVMFLGVGLIDGKIIVSGRFLQDDKTPEFIVARYLIDGKLDTDFGYGKGWSSTQFKDHYTVANTMTLQKDGNVLVLGDWGGGVSYAALIARFLNPAASVAPTA</sequence>
<comment type="caution">
    <text evidence="1">The sequence shown here is derived from an EMBL/GenBank/DDBJ whole genome shotgun (WGS) entry which is preliminary data.</text>
</comment>
<dbReference type="NCBIfam" id="TIGR02608">
    <property type="entry name" value="delta_60_rpt"/>
    <property type="match status" value="5"/>
</dbReference>
<evidence type="ECO:0000313" key="1">
    <source>
        <dbReference type="EMBL" id="ROM92493.1"/>
    </source>
</evidence>
<name>A0A423GLZ7_9PSED</name>
<organism evidence="1 2">
    <name type="scientific">Pseudomonas brassicacearum</name>
    <dbReference type="NCBI Taxonomy" id="930166"/>
    <lineage>
        <taxon>Bacteria</taxon>
        <taxon>Pseudomonadati</taxon>
        <taxon>Pseudomonadota</taxon>
        <taxon>Gammaproteobacteria</taxon>
        <taxon>Pseudomonadales</taxon>
        <taxon>Pseudomonadaceae</taxon>
        <taxon>Pseudomonas</taxon>
    </lineage>
</organism>
<dbReference type="Pfam" id="PF17164">
    <property type="entry name" value="DUF5122"/>
    <property type="match status" value="3"/>
</dbReference>
<accession>A0A423GLZ7</accession>